<dbReference type="OMA" id="YCASERE"/>
<keyword evidence="9" id="KW-0732">Signal</keyword>
<evidence type="ECO:0000256" key="6">
    <source>
        <dbReference type="ARBA" id="ARBA00022614"/>
    </source>
</evidence>
<feature type="region of interest" description="Disordered" evidence="21">
    <location>
        <begin position="671"/>
        <end position="691"/>
    </location>
</feature>
<dbReference type="SUPFAM" id="SSF52058">
    <property type="entry name" value="L domain-like"/>
    <property type="match status" value="1"/>
</dbReference>
<keyword evidence="5" id="KW-0723">Serine/threonine-protein kinase</keyword>
<dbReference type="eggNOG" id="ENOG502QQCM">
    <property type="taxonomic scope" value="Eukaryota"/>
</dbReference>
<evidence type="ECO:0000256" key="10">
    <source>
        <dbReference type="ARBA" id="ARBA00022737"/>
    </source>
</evidence>
<dbReference type="InterPro" id="IPR017441">
    <property type="entry name" value="Protein_kinase_ATP_BS"/>
</dbReference>
<dbReference type="SMART" id="SM00220">
    <property type="entry name" value="S_TKc"/>
    <property type="match status" value="1"/>
</dbReference>
<reference evidence="23 24" key="1">
    <citation type="journal article" date="2011" name="Science">
        <title>The Selaginella genome identifies genetic changes associated with the evolution of vascular plants.</title>
        <authorList>
            <person name="Banks J.A."/>
            <person name="Nishiyama T."/>
            <person name="Hasebe M."/>
            <person name="Bowman J.L."/>
            <person name="Gribskov M."/>
            <person name="dePamphilis C."/>
            <person name="Albert V.A."/>
            <person name="Aono N."/>
            <person name="Aoyama T."/>
            <person name="Ambrose B.A."/>
            <person name="Ashton N.W."/>
            <person name="Axtell M.J."/>
            <person name="Barker E."/>
            <person name="Barker M.S."/>
            <person name="Bennetzen J.L."/>
            <person name="Bonawitz N.D."/>
            <person name="Chapple C."/>
            <person name="Cheng C."/>
            <person name="Correa L.G."/>
            <person name="Dacre M."/>
            <person name="DeBarry J."/>
            <person name="Dreyer I."/>
            <person name="Elias M."/>
            <person name="Engstrom E.M."/>
            <person name="Estelle M."/>
            <person name="Feng L."/>
            <person name="Finet C."/>
            <person name="Floyd S.K."/>
            <person name="Frommer W.B."/>
            <person name="Fujita T."/>
            <person name="Gramzow L."/>
            <person name="Gutensohn M."/>
            <person name="Harholt J."/>
            <person name="Hattori M."/>
            <person name="Heyl A."/>
            <person name="Hirai T."/>
            <person name="Hiwatashi Y."/>
            <person name="Ishikawa M."/>
            <person name="Iwata M."/>
            <person name="Karol K.G."/>
            <person name="Koehler B."/>
            <person name="Kolukisaoglu U."/>
            <person name="Kubo M."/>
            <person name="Kurata T."/>
            <person name="Lalonde S."/>
            <person name="Li K."/>
            <person name="Li Y."/>
            <person name="Litt A."/>
            <person name="Lyons E."/>
            <person name="Manning G."/>
            <person name="Maruyama T."/>
            <person name="Michael T.P."/>
            <person name="Mikami K."/>
            <person name="Miyazaki S."/>
            <person name="Morinaga S."/>
            <person name="Murata T."/>
            <person name="Mueller-Roeber B."/>
            <person name="Nelson D.R."/>
            <person name="Obara M."/>
            <person name="Oguri Y."/>
            <person name="Olmstead R.G."/>
            <person name="Onodera N."/>
            <person name="Petersen B.L."/>
            <person name="Pils B."/>
            <person name="Prigge M."/>
            <person name="Rensing S.A."/>
            <person name="Riano-Pachon D.M."/>
            <person name="Roberts A.W."/>
            <person name="Sato Y."/>
            <person name="Scheller H.V."/>
            <person name="Schulz B."/>
            <person name="Schulz C."/>
            <person name="Shakirov E.V."/>
            <person name="Shibagaki N."/>
            <person name="Shinohara N."/>
            <person name="Shippen D.E."/>
            <person name="Soerensen I."/>
            <person name="Sotooka R."/>
            <person name="Sugimoto N."/>
            <person name="Sugita M."/>
            <person name="Sumikawa N."/>
            <person name="Tanurdzic M."/>
            <person name="Theissen G."/>
            <person name="Ulvskov P."/>
            <person name="Wakazuki S."/>
            <person name="Weng J.K."/>
            <person name="Willats W.W."/>
            <person name="Wipf D."/>
            <person name="Wolf P.G."/>
            <person name="Yang L."/>
            <person name="Zimmer A.D."/>
            <person name="Zhu Q."/>
            <person name="Mitros T."/>
            <person name="Hellsten U."/>
            <person name="Loque D."/>
            <person name="Otillar R."/>
            <person name="Salamov A."/>
            <person name="Schmutz J."/>
            <person name="Shapiro H."/>
            <person name="Lindquist E."/>
            <person name="Lucas S."/>
            <person name="Rokhsar D."/>
            <person name="Grigoriev I.V."/>
        </authorList>
    </citation>
    <scope>NUCLEOTIDE SEQUENCE [LARGE SCALE GENOMIC DNA]</scope>
</reference>
<dbReference type="InParanoid" id="D8SZT7"/>
<keyword evidence="14" id="KW-1133">Transmembrane helix</keyword>
<organism evidence="24">
    <name type="scientific">Selaginella moellendorffii</name>
    <name type="common">Spikemoss</name>
    <dbReference type="NCBI Taxonomy" id="88036"/>
    <lineage>
        <taxon>Eukaryota</taxon>
        <taxon>Viridiplantae</taxon>
        <taxon>Streptophyta</taxon>
        <taxon>Embryophyta</taxon>
        <taxon>Tracheophyta</taxon>
        <taxon>Lycopodiopsida</taxon>
        <taxon>Selaginellales</taxon>
        <taxon>Selaginellaceae</taxon>
        <taxon>Selaginella</taxon>
    </lineage>
</organism>
<dbReference type="EMBL" id="GL377656">
    <property type="protein sequence ID" value="EFJ10140.1"/>
    <property type="molecule type" value="Genomic_DNA"/>
</dbReference>
<evidence type="ECO:0000256" key="3">
    <source>
        <dbReference type="ARBA" id="ARBA00012513"/>
    </source>
</evidence>
<dbReference type="FunFam" id="3.80.10.10:FF:000129">
    <property type="entry name" value="Leucine-rich repeat receptor-like kinase"/>
    <property type="match status" value="1"/>
</dbReference>
<dbReference type="SUPFAM" id="SSF52047">
    <property type="entry name" value="RNI-like"/>
    <property type="match status" value="1"/>
</dbReference>
<dbReference type="InterPro" id="IPR011009">
    <property type="entry name" value="Kinase-like_dom_sf"/>
</dbReference>
<dbReference type="KEGG" id="smo:SELMODRAFT_128869"/>
<dbReference type="FunFam" id="3.30.200.20:FF:000260">
    <property type="entry name" value="LRR receptor-like serine/threonine-protein kinase RPK2"/>
    <property type="match status" value="1"/>
</dbReference>
<proteinExistence type="inferred from homology"/>
<dbReference type="Pfam" id="PF13855">
    <property type="entry name" value="LRR_8"/>
    <property type="match status" value="4"/>
</dbReference>
<evidence type="ECO:0000256" key="8">
    <source>
        <dbReference type="ARBA" id="ARBA00022692"/>
    </source>
</evidence>
<dbReference type="PROSITE" id="PS50011">
    <property type="entry name" value="PROTEIN_KINASE_DOM"/>
    <property type="match status" value="1"/>
</dbReference>
<gene>
    <name evidence="23" type="ORF">SELMODRAFT_128869</name>
</gene>
<evidence type="ECO:0000256" key="11">
    <source>
        <dbReference type="ARBA" id="ARBA00022741"/>
    </source>
</evidence>
<dbReference type="PROSITE" id="PS00107">
    <property type="entry name" value="PROTEIN_KINASE_ATP"/>
    <property type="match status" value="1"/>
</dbReference>
<evidence type="ECO:0000259" key="22">
    <source>
        <dbReference type="PROSITE" id="PS50011"/>
    </source>
</evidence>
<dbReference type="PANTHER" id="PTHR48056:SF81">
    <property type="entry name" value="RECEPTOR PROTEIN-TYROSINE KINASE CEPR1"/>
    <property type="match status" value="1"/>
</dbReference>
<dbReference type="InterPro" id="IPR003591">
    <property type="entry name" value="Leu-rich_rpt_typical-subtyp"/>
</dbReference>
<dbReference type="CDD" id="cd14066">
    <property type="entry name" value="STKc_IRAK"/>
    <property type="match status" value="1"/>
</dbReference>
<dbReference type="Gene3D" id="1.10.510.10">
    <property type="entry name" value="Transferase(Phosphotransferase) domain 1"/>
    <property type="match status" value="1"/>
</dbReference>
<dbReference type="GO" id="GO:0006950">
    <property type="term" value="P:response to stress"/>
    <property type="evidence" value="ECO:0007669"/>
    <property type="project" value="UniProtKB-ARBA"/>
</dbReference>
<dbReference type="InterPro" id="IPR050647">
    <property type="entry name" value="Plant_LRR-RLKs"/>
</dbReference>
<dbReference type="Pfam" id="PF00560">
    <property type="entry name" value="LRR_1"/>
    <property type="match status" value="2"/>
</dbReference>
<dbReference type="Proteomes" id="UP000001514">
    <property type="component" value="Unassembled WGS sequence"/>
</dbReference>
<dbReference type="Gene3D" id="3.30.200.20">
    <property type="entry name" value="Phosphorylase Kinase, domain 1"/>
    <property type="match status" value="1"/>
</dbReference>
<feature type="compositionally biased region" description="Low complexity" evidence="21">
    <location>
        <begin position="679"/>
        <end position="689"/>
    </location>
</feature>
<evidence type="ECO:0000313" key="23">
    <source>
        <dbReference type="EMBL" id="EFJ10140.1"/>
    </source>
</evidence>
<comment type="subcellular location">
    <subcellularLocation>
        <location evidence="1">Cell membrane</location>
        <topology evidence="1">Single-pass type I membrane protein</topology>
    </subcellularLocation>
</comment>
<name>D8SZT7_SELML</name>
<comment type="catalytic activity">
    <reaction evidence="18">
        <text>L-threonyl-[protein] + ATP = O-phospho-L-threonyl-[protein] + ADP + H(+)</text>
        <dbReference type="Rhea" id="RHEA:46608"/>
        <dbReference type="Rhea" id="RHEA-COMP:11060"/>
        <dbReference type="Rhea" id="RHEA-COMP:11605"/>
        <dbReference type="ChEBI" id="CHEBI:15378"/>
        <dbReference type="ChEBI" id="CHEBI:30013"/>
        <dbReference type="ChEBI" id="CHEBI:30616"/>
        <dbReference type="ChEBI" id="CHEBI:61977"/>
        <dbReference type="ChEBI" id="CHEBI:456216"/>
        <dbReference type="EC" id="2.7.11.1"/>
    </reaction>
</comment>
<evidence type="ECO:0000256" key="17">
    <source>
        <dbReference type="ARBA" id="ARBA00023180"/>
    </source>
</evidence>
<keyword evidence="7" id="KW-0808">Transferase</keyword>
<evidence type="ECO:0000256" key="5">
    <source>
        <dbReference type="ARBA" id="ARBA00022527"/>
    </source>
</evidence>
<keyword evidence="6" id="KW-0433">Leucine-rich repeat</keyword>
<evidence type="ECO:0000256" key="14">
    <source>
        <dbReference type="ARBA" id="ARBA00022989"/>
    </source>
</evidence>
<dbReference type="PRINTS" id="PR00019">
    <property type="entry name" value="LEURICHRPT"/>
</dbReference>
<evidence type="ECO:0000256" key="2">
    <source>
        <dbReference type="ARBA" id="ARBA00008684"/>
    </source>
</evidence>
<dbReference type="InterPro" id="IPR032675">
    <property type="entry name" value="LRR_dom_sf"/>
</dbReference>
<dbReference type="GO" id="GO:0016020">
    <property type="term" value="C:membrane"/>
    <property type="evidence" value="ECO:0000318"/>
    <property type="project" value="GO_Central"/>
</dbReference>
<evidence type="ECO:0000313" key="24">
    <source>
        <dbReference type="Proteomes" id="UP000001514"/>
    </source>
</evidence>
<evidence type="ECO:0000256" key="1">
    <source>
        <dbReference type="ARBA" id="ARBA00004251"/>
    </source>
</evidence>
<dbReference type="InterPro" id="IPR001611">
    <property type="entry name" value="Leu-rich_rpt"/>
</dbReference>
<evidence type="ECO:0000256" key="7">
    <source>
        <dbReference type="ARBA" id="ARBA00022679"/>
    </source>
</evidence>
<dbReference type="FunFam" id="3.80.10.10:FF:000383">
    <property type="entry name" value="Leucine-rich repeat receptor protein kinase EMS1"/>
    <property type="match status" value="3"/>
</dbReference>
<dbReference type="HOGENOM" id="CLU_000288_22_9_1"/>
<keyword evidence="13 20" id="KW-0067">ATP-binding</keyword>
<feature type="non-terminal residue" evidence="23">
    <location>
        <position position="1"/>
    </location>
</feature>
<sequence>EEMAILLRFKRSLLLANPSALQSWKPDDRSPCEWQGVSCVAKHVISIDLSNQRLTGPIPDAIGLLADLESLILAANSLNGSIPDAIGNLGGLRTLNISNNSLSGSLPRILSPGIQFLNISSNNLTGAIPPELFSQCQALERLDLSGNQFHGSIPSSLGGCAALEVLSLENTNLVGEIPPELASGSLASLTDLNLANNHLVGSIPGGLFVPSLRNIDLSLNNLTGEIPREIFRSADLENLFLSQNHFTRIPPEIGLLRSLRFLVLGRNNITELPASIANCSELRVLILNENLLAGEIPAVIAKLAKLQFLVLHTNGFTGGIPEWIATSHRQLLHLDLSDNRITGVIPSGFNATSLAKLQFLLLAGNRLTGSIPPSLGEISQLQFLDLSGNRLTGSIPPSLGKLGRLLWLMLANNMLSGTIPRELGNCSSLLWLNAAKNSIGGELPPELESMGKAAKATFDDNIANLPQVPKEIGECAVLRRWLPSNYPPFSLVYKVLDRDRCQLFWNLLLRGKFIYSVCSTIPTEKSMGYIQLSENRLSGSIPASYGGIDRLSLLFLYQNRLSGAIPGSLSNLKLTGLNLSHNALEGAIPDSFGQFQCLQSLDLSSNRLSGQIPYSLTRLTSLNKFNVSYNPGLAGPIPFAGQLATFDQDSFIGDSQLCYVPALTGTSDPSTAIPFCDGSPRNPSSSSSRGVPAPMHASTILGISLACALGVIAMGLAAICWMTRRGSGGGGGGEGGGGGSAALDSQGFKMMKSSSARFDHSAAMDAVSLFTMDLPKQLTYKDLVAATGNFHDSNIVGCGGFGVVYKARLSDGSTVAIKKLIREGPAGEREFQAEMHTLGHIVHENLVPLMGYSSYGAQKLLVYELMVNGSVEDWLYGCRRHAGGAGGLDWLARLDVAIGTARGLKFLHHSCSPPIIHRDMKASNILLDAGFRPCVTDFGLARALAGQEETHVSTIVAGTLGYVPPEYCQTWRATVKGDVYSYGVVLLELLSGRRPMLDAGNYIMAGEDSGRDLHHNVEEFEDQCYSNLVEWAFLRLALDCTQDVPVRRPCMRDVCQRLEDIKEGGRV</sequence>
<keyword evidence="15" id="KW-0472">Membrane</keyword>
<dbReference type="InterPro" id="IPR008271">
    <property type="entry name" value="Ser/Thr_kinase_AS"/>
</dbReference>
<evidence type="ECO:0000256" key="12">
    <source>
        <dbReference type="ARBA" id="ARBA00022777"/>
    </source>
</evidence>
<evidence type="ECO:0000256" key="4">
    <source>
        <dbReference type="ARBA" id="ARBA00022475"/>
    </source>
</evidence>
<dbReference type="Pfam" id="PF08263">
    <property type="entry name" value="LRRNT_2"/>
    <property type="match status" value="1"/>
</dbReference>
<evidence type="ECO:0000256" key="18">
    <source>
        <dbReference type="ARBA" id="ARBA00047899"/>
    </source>
</evidence>
<evidence type="ECO:0000256" key="9">
    <source>
        <dbReference type="ARBA" id="ARBA00022729"/>
    </source>
</evidence>
<keyword evidence="16" id="KW-0675">Receptor</keyword>
<keyword evidence="11 20" id="KW-0547">Nucleotide-binding</keyword>
<dbReference type="EC" id="2.7.11.1" evidence="3"/>
<dbReference type="Pfam" id="PF00069">
    <property type="entry name" value="Pkinase"/>
    <property type="match status" value="1"/>
</dbReference>
<feature type="binding site" evidence="20">
    <location>
        <position position="819"/>
    </location>
    <ligand>
        <name>ATP</name>
        <dbReference type="ChEBI" id="CHEBI:30616"/>
    </ligand>
</feature>
<evidence type="ECO:0000256" key="13">
    <source>
        <dbReference type="ARBA" id="ARBA00022840"/>
    </source>
</evidence>
<dbReference type="SMART" id="SM00369">
    <property type="entry name" value="LRR_TYP"/>
    <property type="match status" value="10"/>
</dbReference>
<evidence type="ECO:0000256" key="21">
    <source>
        <dbReference type="SAM" id="MobiDB-lite"/>
    </source>
</evidence>
<dbReference type="GO" id="GO:0005524">
    <property type="term" value="F:ATP binding"/>
    <property type="evidence" value="ECO:0007669"/>
    <property type="project" value="UniProtKB-UniRule"/>
</dbReference>
<dbReference type="PANTHER" id="PTHR48056">
    <property type="entry name" value="LRR RECEPTOR-LIKE SERINE/THREONINE-PROTEIN KINASE-RELATED"/>
    <property type="match status" value="1"/>
</dbReference>
<protein>
    <recommendedName>
        <fullName evidence="3">non-specific serine/threonine protein kinase</fullName>
        <ecNumber evidence="3">2.7.11.1</ecNumber>
    </recommendedName>
</protein>
<dbReference type="InterPro" id="IPR000719">
    <property type="entry name" value="Prot_kinase_dom"/>
</dbReference>
<comment type="similarity">
    <text evidence="2">Belongs to the protein kinase superfamily. Ser/Thr protein kinase family.</text>
</comment>
<dbReference type="PROSITE" id="PS00108">
    <property type="entry name" value="PROTEIN_KINASE_ST"/>
    <property type="match status" value="1"/>
</dbReference>
<keyword evidence="4" id="KW-1003">Cell membrane</keyword>
<evidence type="ECO:0000256" key="16">
    <source>
        <dbReference type="ARBA" id="ARBA00023170"/>
    </source>
</evidence>
<keyword evidence="8" id="KW-0812">Transmembrane</keyword>
<dbReference type="GO" id="GO:0004674">
    <property type="term" value="F:protein serine/threonine kinase activity"/>
    <property type="evidence" value="ECO:0000318"/>
    <property type="project" value="GO_Central"/>
</dbReference>
<dbReference type="FunFam" id="1.10.510.10:FF:000388">
    <property type="entry name" value="Leucine-rich repeat receptor-like tyrosine-protein kinase PXC3"/>
    <property type="match status" value="1"/>
</dbReference>
<dbReference type="PROSITE" id="PS51450">
    <property type="entry name" value="LRR"/>
    <property type="match status" value="2"/>
</dbReference>
<keyword evidence="10" id="KW-0677">Repeat</keyword>
<dbReference type="FunCoup" id="D8SZT7">
    <property type="interactions" value="201"/>
</dbReference>
<keyword evidence="17" id="KW-0325">Glycoprotein</keyword>
<dbReference type="GO" id="GO:0005886">
    <property type="term" value="C:plasma membrane"/>
    <property type="evidence" value="ECO:0007669"/>
    <property type="project" value="UniProtKB-SubCell"/>
</dbReference>
<evidence type="ECO:0000256" key="15">
    <source>
        <dbReference type="ARBA" id="ARBA00023136"/>
    </source>
</evidence>
<feature type="domain" description="Protein kinase" evidence="22">
    <location>
        <begin position="790"/>
        <end position="1061"/>
    </location>
</feature>
<keyword evidence="24" id="KW-1185">Reference proteome</keyword>
<accession>D8SZT7</accession>
<dbReference type="SUPFAM" id="SSF56112">
    <property type="entry name" value="Protein kinase-like (PK-like)"/>
    <property type="match status" value="1"/>
</dbReference>
<evidence type="ECO:0000256" key="20">
    <source>
        <dbReference type="PROSITE-ProRule" id="PRU10141"/>
    </source>
</evidence>
<comment type="catalytic activity">
    <reaction evidence="19">
        <text>L-seryl-[protein] + ATP = O-phospho-L-seryl-[protein] + ADP + H(+)</text>
        <dbReference type="Rhea" id="RHEA:17989"/>
        <dbReference type="Rhea" id="RHEA-COMP:9863"/>
        <dbReference type="Rhea" id="RHEA-COMP:11604"/>
        <dbReference type="ChEBI" id="CHEBI:15378"/>
        <dbReference type="ChEBI" id="CHEBI:29999"/>
        <dbReference type="ChEBI" id="CHEBI:30616"/>
        <dbReference type="ChEBI" id="CHEBI:83421"/>
        <dbReference type="ChEBI" id="CHEBI:456216"/>
        <dbReference type="EC" id="2.7.11.1"/>
    </reaction>
</comment>
<dbReference type="Gramene" id="EFJ10140">
    <property type="protein sequence ID" value="EFJ10140"/>
    <property type="gene ID" value="SELMODRAFT_128869"/>
</dbReference>
<dbReference type="InterPro" id="IPR013210">
    <property type="entry name" value="LRR_N_plant-typ"/>
</dbReference>
<dbReference type="AlphaFoldDB" id="D8SZT7"/>
<keyword evidence="12" id="KW-0418">Kinase</keyword>
<evidence type="ECO:0000256" key="19">
    <source>
        <dbReference type="ARBA" id="ARBA00048679"/>
    </source>
</evidence>
<dbReference type="Gene3D" id="3.80.10.10">
    <property type="entry name" value="Ribonuclease Inhibitor"/>
    <property type="match status" value="5"/>
</dbReference>